<accession>A0A397NLT8</accession>
<evidence type="ECO:0000313" key="2">
    <source>
        <dbReference type="Proteomes" id="UP000266568"/>
    </source>
</evidence>
<proteinExistence type="predicted"/>
<dbReference type="PANTHER" id="PTHR35175">
    <property type="entry name" value="DUF1289 DOMAIN-CONTAINING PROTEIN"/>
    <property type="match status" value="1"/>
</dbReference>
<protein>
    <recommendedName>
        <fullName evidence="3">Fe-S protein YdhL (DUF1289 family)</fullName>
    </recommendedName>
</protein>
<gene>
    <name evidence="1" type="ORF">DFR49_3231</name>
</gene>
<keyword evidence="2" id="KW-1185">Reference proteome</keyword>
<comment type="caution">
    <text evidence="1">The sequence shown here is derived from an EMBL/GenBank/DDBJ whole genome shotgun (WGS) entry which is preliminary data.</text>
</comment>
<dbReference type="Proteomes" id="UP000266568">
    <property type="component" value="Unassembled WGS sequence"/>
</dbReference>
<dbReference type="AlphaFoldDB" id="A0A397NLT8"/>
<reference evidence="1 2" key="1">
    <citation type="submission" date="2018-08" db="EMBL/GenBank/DDBJ databases">
        <title>Genomic Encyclopedia of Type Strains, Phase IV (KMG-IV): sequencing the most valuable type-strain genomes for metagenomic binning, comparative biology and taxonomic classification.</title>
        <authorList>
            <person name="Goeker M."/>
        </authorList>
    </citation>
    <scope>NUCLEOTIDE SEQUENCE [LARGE SCALE GENOMIC DNA]</scope>
    <source>
        <strain evidence="1 2">DSM 25527</strain>
    </source>
</reference>
<dbReference type="PANTHER" id="PTHR35175:SF2">
    <property type="entry name" value="DUF1289 DOMAIN-CONTAINING PROTEIN"/>
    <property type="match status" value="1"/>
</dbReference>
<dbReference type="RefSeq" id="WP_119036676.1">
    <property type="nucleotide sequence ID" value="NZ_QXDC01000004.1"/>
</dbReference>
<dbReference type="EMBL" id="QXDC01000004">
    <property type="protein sequence ID" value="RIA37348.1"/>
    <property type="molecule type" value="Genomic_DNA"/>
</dbReference>
<evidence type="ECO:0008006" key="3">
    <source>
        <dbReference type="Google" id="ProtNLM"/>
    </source>
</evidence>
<evidence type="ECO:0000313" key="1">
    <source>
        <dbReference type="EMBL" id="RIA37348.1"/>
    </source>
</evidence>
<sequence>MKSPCIDICVFDGRTGWCKGCGRTKDEIRAWKKSQPHQQRRIESDLPRRLAKLTPMAKPIRPDQ</sequence>
<name>A0A397NLT8_9SPHN</name>
<dbReference type="Pfam" id="PF06945">
    <property type="entry name" value="DUF1289"/>
    <property type="match status" value="1"/>
</dbReference>
<organism evidence="1 2">
    <name type="scientific">Hephaestia caeni</name>
    <dbReference type="NCBI Taxonomy" id="645617"/>
    <lineage>
        <taxon>Bacteria</taxon>
        <taxon>Pseudomonadati</taxon>
        <taxon>Pseudomonadota</taxon>
        <taxon>Alphaproteobacteria</taxon>
        <taxon>Sphingomonadales</taxon>
        <taxon>Sphingomonadaceae</taxon>
        <taxon>Hephaestia</taxon>
    </lineage>
</organism>
<dbReference type="InterPro" id="IPR010710">
    <property type="entry name" value="DUF1289"/>
</dbReference>
<dbReference type="OrthoDB" id="9811423at2"/>